<organism evidence="1 2">
    <name type="scientific">Streptomyces zhaozhouensis</name>
    <dbReference type="NCBI Taxonomy" id="1300267"/>
    <lineage>
        <taxon>Bacteria</taxon>
        <taxon>Bacillati</taxon>
        <taxon>Actinomycetota</taxon>
        <taxon>Actinomycetes</taxon>
        <taxon>Kitasatosporales</taxon>
        <taxon>Streptomycetaceae</taxon>
        <taxon>Streptomyces</taxon>
    </lineage>
</organism>
<dbReference type="AlphaFoldDB" id="A0A286E2I7"/>
<proteinExistence type="predicted"/>
<dbReference type="RefSeq" id="WP_212615975.1">
    <property type="nucleotide sequence ID" value="NZ_OCNE01000020.1"/>
</dbReference>
<dbReference type="Proteomes" id="UP000219072">
    <property type="component" value="Unassembled WGS sequence"/>
</dbReference>
<reference evidence="1 2" key="1">
    <citation type="submission" date="2017-09" db="EMBL/GenBank/DDBJ databases">
        <authorList>
            <person name="Ehlers B."/>
            <person name="Leendertz F.H."/>
        </authorList>
    </citation>
    <scope>NUCLEOTIDE SEQUENCE [LARGE SCALE GENOMIC DNA]</scope>
    <source>
        <strain evidence="1 2">CGMCC 4.7095</strain>
    </source>
</reference>
<evidence type="ECO:0000313" key="1">
    <source>
        <dbReference type="EMBL" id="SOD65110.1"/>
    </source>
</evidence>
<accession>A0A286E2I7</accession>
<dbReference type="EMBL" id="OCNE01000020">
    <property type="protein sequence ID" value="SOD65110.1"/>
    <property type="molecule type" value="Genomic_DNA"/>
</dbReference>
<protein>
    <submittedName>
        <fullName evidence="1">Uncharacterized protein</fullName>
    </submittedName>
</protein>
<gene>
    <name evidence="1" type="ORF">SAMN06297387_120103</name>
</gene>
<sequence length="250" mass="26757">MSGPVESAEGAGIPLCFTARVPDSYVPLPDSPSPEEWSQTLDRLMPTVGGEGRSYAMENMPRVLPMLQVDEVCKTAVHISVENGSLALGMLVVGLLPTRHESALIAAESIYRVKKEEYFGEVPQSQLTDIDERLAKGARGPQDTLMATKLPGGPAVTSISLRSMTFPRPEGVGQGPPPKLGVSFLQLAMPAPRDYCVYFTIATPTLRHTPVFGDHLAKIARTVSFDPDAVAKAAKGDDAVFTRDLRGAPA</sequence>
<name>A0A286E2I7_9ACTN</name>
<evidence type="ECO:0000313" key="2">
    <source>
        <dbReference type="Proteomes" id="UP000219072"/>
    </source>
</evidence>
<keyword evidence="2" id="KW-1185">Reference proteome</keyword>